<evidence type="ECO:0000313" key="1">
    <source>
        <dbReference type="EMBL" id="RLP74943.1"/>
    </source>
</evidence>
<dbReference type="EMBL" id="RCUX01000008">
    <property type="protein sequence ID" value="RLP74943.1"/>
    <property type="molecule type" value="Genomic_DNA"/>
</dbReference>
<gene>
    <name evidence="1" type="primary">cas6e</name>
    <name evidence="1" type="ORF">D9V32_10955</name>
</gene>
<dbReference type="Proteomes" id="UP000272503">
    <property type="component" value="Unassembled WGS sequence"/>
</dbReference>
<keyword evidence="2" id="KW-1185">Reference proteome</keyword>
<dbReference type="InterPro" id="IPR010179">
    <property type="entry name" value="CRISPR-assoc_prot_Cse3"/>
</dbReference>
<sequence length="218" mass="24064">MYLTRFQLNPHRRRSRALLGSPQVMHAAVLACFPDASPTDAGRVLWRVDGDGEKSHLYVVSPARPDLTTLVEEAGWPTLETWETRAYDGLLGRLDAGQRWAFRLTANPVHSLPPAPGEKRGKRFAHVTVAQQLEWLGLQAERCGFRVGVEGQVEDEVIVSRRKTITFVRQKSTVTLGQATFDGLLEITNRELFVRALGHGIGPAKGYGCGLLTLAPVV</sequence>
<dbReference type="Gene3D" id="3.30.70.1200">
    <property type="entry name" value="Crispr-associated protein, domain 1"/>
    <property type="match status" value="1"/>
</dbReference>
<dbReference type="OrthoDB" id="9795689at2"/>
<accession>A0A3L7A3M0</accession>
<name>A0A3L7A3M0_9MICO</name>
<dbReference type="Gene3D" id="3.30.70.1210">
    <property type="entry name" value="Crispr-associated protein, domain 2"/>
    <property type="match status" value="1"/>
</dbReference>
<dbReference type="Pfam" id="PF08798">
    <property type="entry name" value="CRISPR_assoc"/>
    <property type="match status" value="1"/>
</dbReference>
<dbReference type="SMART" id="SM01101">
    <property type="entry name" value="CRISPR_assoc"/>
    <property type="match status" value="1"/>
</dbReference>
<dbReference type="CDD" id="cd09727">
    <property type="entry name" value="Cas6_I-E"/>
    <property type="match status" value="1"/>
</dbReference>
<reference evidence="1 2" key="1">
    <citation type="submission" date="2018-10" db="EMBL/GenBank/DDBJ databases">
        <authorList>
            <person name="Li J."/>
        </authorList>
    </citation>
    <scope>NUCLEOTIDE SEQUENCE [LARGE SCALE GENOMIC DNA]</scope>
    <source>
        <strain evidence="1 2">IF 016277</strain>
    </source>
</reference>
<dbReference type="PROSITE" id="PS51257">
    <property type="entry name" value="PROKAR_LIPOPROTEIN"/>
    <property type="match status" value="1"/>
</dbReference>
<evidence type="ECO:0000313" key="2">
    <source>
        <dbReference type="Proteomes" id="UP000272503"/>
    </source>
</evidence>
<protein>
    <submittedName>
        <fullName evidence="1">Type I-E CRISPR-associated protein Cas6/Cse3/CasE</fullName>
    </submittedName>
</protein>
<dbReference type="SUPFAM" id="SSF117987">
    <property type="entry name" value="CRISPR-associated protein"/>
    <property type="match status" value="2"/>
</dbReference>
<dbReference type="NCBIfam" id="TIGR01907">
    <property type="entry name" value="casE_Cse3"/>
    <property type="match status" value="1"/>
</dbReference>
<organism evidence="1 2">
    <name type="scientific">Mycetocola tolaasinivorans</name>
    <dbReference type="NCBI Taxonomy" id="76635"/>
    <lineage>
        <taxon>Bacteria</taxon>
        <taxon>Bacillati</taxon>
        <taxon>Actinomycetota</taxon>
        <taxon>Actinomycetes</taxon>
        <taxon>Micrococcales</taxon>
        <taxon>Microbacteriaceae</taxon>
        <taxon>Mycetocola</taxon>
    </lineage>
</organism>
<proteinExistence type="predicted"/>
<comment type="caution">
    <text evidence="1">The sequence shown here is derived from an EMBL/GenBank/DDBJ whole genome shotgun (WGS) entry which is preliminary data.</text>
</comment>
<dbReference type="AlphaFoldDB" id="A0A3L7A3M0"/>
<dbReference type="RefSeq" id="WP_121648949.1">
    <property type="nucleotide sequence ID" value="NZ_RCUX01000008.1"/>
</dbReference>